<dbReference type="Proteomes" id="UP000002695">
    <property type="component" value="Chromosome"/>
</dbReference>
<protein>
    <submittedName>
        <fullName evidence="1">Prophage DinI</fullName>
    </submittedName>
</protein>
<accession>A0A0F6B547</accession>
<gene>
    <name evidence="1" type="ordered locus">STM14_3209</name>
</gene>
<organism evidence="1 2">
    <name type="scientific">Salmonella typhimurium (strain 14028s / SGSC 2262)</name>
    <dbReference type="NCBI Taxonomy" id="588858"/>
    <lineage>
        <taxon>Bacteria</taxon>
        <taxon>Pseudomonadati</taxon>
        <taxon>Pseudomonadota</taxon>
        <taxon>Gammaproteobacteria</taxon>
        <taxon>Enterobacterales</taxon>
        <taxon>Enterobacteriaceae</taxon>
        <taxon>Salmonella</taxon>
    </lineage>
</organism>
<dbReference type="HOGENOM" id="CLU_3221860_0_0_6"/>
<evidence type="ECO:0000313" key="1">
    <source>
        <dbReference type="EMBL" id="ACY89638.1"/>
    </source>
</evidence>
<dbReference type="AlphaFoldDB" id="A0A0F6B547"/>
<keyword evidence="2" id="KW-1185">Reference proteome</keyword>
<reference evidence="1 2" key="1">
    <citation type="journal article" date="2010" name="J. Bacteriol.">
        <title>Short-term signatures of evolutionary change in the Salmonella enterica serovar typhimurium 14028 genome.</title>
        <authorList>
            <person name="Jarvik T."/>
            <person name="Smillie C."/>
            <person name="Groisman E.A."/>
            <person name="Ochman H."/>
        </authorList>
    </citation>
    <scope>NUCLEOTIDE SEQUENCE [LARGE SCALE GENOMIC DNA]</scope>
    <source>
        <strain evidence="2">14028s / SGSC 2262</strain>
    </source>
</reference>
<sequence length="44" mass="5187">MSYQLSSDFCKAELLNFCSPFRRCTDAVKNCRQQHQRDTQIAVF</sequence>
<proteinExistence type="predicted"/>
<dbReference type="EMBL" id="CP001363">
    <property type="protein sequence ID" value="ACY89638.1"/>
    <property type="molecule type" value="Genomic_DNA"/>
</dbReference>
<name>A0A0F6B547_SALT1</name>
<dbReference type="KEGG" id="seo:STM14_3209"/>
<evidence type="ECO:0000313" key="2">
    <source>
        <dbReference type="Proteomes" id="UP000002695"/>
    </source>
</evidence>